<keyword evidence="6 8" id="KW-1133">Transmembrane helix</keyword>
<evidence type="ECO:0000256" key="5">
    <source>
        <dbReference type="ARBA" id="ARBA00022692"/>
    </source>
</evidence>
<dbReference type="NCBIfam" id="TIGR00974">
    <property type="entry name" value="3a0107s02c"/>
    <property type="match status" value="1"/>
</dbReference>
<dbReference type="Pfam" id="PF00528">
    <property type="entry name" value="BPD_transp_1"/>
    <property type="match status" value="1"/>
</dbReference>
<feature type="transmembrane region" description="Helical" evidence="8">
    <location>
        <begin position="244"/>
        <end position="267"/>
    </location>
</feature>
<proteinExistence type="inferred from homology"/>
<dbReference type="PANTHER" id="PTHR43470">
    <property type="entry name" value="PHOSPHATE TRANSPORT SYSTEM PERMEASE PROTEIN PSTA-RELATED"/>
    <property type="match status" value="1"/>
</dbReference>
<feature type="transmembrane region" description="Helical" evidence="8">
    <location>
        <begin position="129"/>
        <end position="152"/>
    </location>
</feature>
<keyword evidence="11" id="KW-1185">Reference proteome</keyword>
<dbReference type="PROSITE" id="PS50928">
    <property type="entry name" value="ABC_TM1"/>
    <property type="match status" value="1"/>
</dbReference>
<evidence type="ECO:0000256" key="6">
    <source>
        <dbReference type="ARBA" id="ARBA00022989"/>
    </source>
</evidence>
<feature type="transmembrane region" description="Helical" evidence="8">
    <location>
        <begin position="220"/>
        <end position="238"/>
    </location>
</feature>
<evidence type="ECO:0000256" key="8">
    <source>
        <dbReference type="RuleBase" id="RU363043"/>
    </source>
</evidence>
<dbReference type="EMBL" id="CP071446">
    <property type="protein sequence ID" value="QTA37787.1"/>
    <property type="molecule type" value="Genomic_DNA"/>
</dbReference>
<name>A0ABX7S834_9BACT</name>
<dbReference type="Gene3D" id="1.10.3720.10">
    <property type="entry name" value="MetI-like"/>
    <property type="match status" value="1"/>
</dbReference>
<feature type="transmembrane region" description="Helical" evidence="8">
    <location>
        <begin position="54"/>
        <end position="84"/>
    </location>
</feature>
<sequence>MKKDIIFTIILKSLSYIVLTIIVLFFGLVIISGVKYFTLSFFTQWPSNGMKEGGIFPAILGSLLMVSLSVLFAVPLGIITGVFLSEYGTNKIARLIDISVTSLSGVPSIVYGLFGLSLFVITMNFRTSLLSGALTLSLLILPVIASASAEALKSLPEELRESAYALGARKNEVIFKVLIPAAKKRIITASLVGSGRAIGETAPIMLTGAVFYATQLPKGLFSPVMTLPTHIYYIVAAYGESAQWMAKASSAVLMVFVLILYSIAFLIRRDASGKNNRSKGF</sequence>
<dbReference type="InterPro" id="IPR035906">
    <property type="entry name" value="MetI-like_sf"/>
</dbReference>
<comment type="subcellular location">
    <subcellularLocation>
        <location evidence="1 8">Cell membrane</location>
        <topology evidence="1 8">Multi-pass membrane protein</topology>
    </subcellularLocation>
</comment>
<protein>
    <recommendedName>
        <fullName evidence="8">Phosphate transport system permease protein PstA</fullName>
    </recommendedName>
</protein>
<gene>
    <name evidence="10" type="primary">pstA</name>
    <name evidence="10" type="ORF">JYK00_08680</name>
</gene>
<reference evidence="10 11" key="1">
    <citation type="submission" date="2021-03" db="EMBL/GenBank/DDBJ databases">
        <title>Thermosipho ferrireducens sp.nov., an anaerobic thermophilic iron-reducing bacterium isolated from a deep-sea hydrothermal sulfide deposits.</title>
        <authorList>
            <person name="Zeng X."/>
            <person name="Chen Y."/>
            <person name="Shao Z."/>
        </authorList>
    </citation>
    <scope>NUCLEOTIDE SEQUENCE [LARGE SCALE GENOMIC DNA]</scope>
    <source>
        <strain evidence="10 11">JL129W03</strain>
    </source>
</reference>
<evidence type="ECO:0000256" key="1">
    <source>
        <dbReference type="ARBA" id="ARBA00004651"/>
    </source>
</evidence>
<keyword evidence="5 8" id="KW-0812">Transmembrane</keyword>
<dbReference type="InterPro" id="IPR000515">
    <property type="entry name" value="MetI-like"/>
</dbReference>
<evidence type="ECO:0000256" key="4">
    <source>
        <dbReference type="ARBA" id="ARBA00022475"/>
    </source>
</evidence>
<dbReference type="InterPro" id="IPR005672">
    <property type="entry name" value="Phosphate_PstA"/>
</dbReference>
<dbReference type="Proteomes" id="UP000671862">
    <property type="component" value="Chromosome"/>
</dbReference>
<keyword evidence="7 8" id="KW-0472">Membrane</keyword>
<dbReference type="CDD" id="cd06261">
    <property type="entry name" value="TM_PBP2"/>
    <property type="match status" value="1"/>
</dbReference>
<accession>A0ABX7S834</accession>
<feature type="transmembrane region" description="Helical" evidence="8">
    <location>
        <begin position="96"/>
        <end position="123"/>
    </location>
</feature>
<evidence type="ECO:0000256" key="2">
    <source>
        <dbReference type="ARBA" id="ARBA00007069"/>
    </source>
</evidence>
<keyword evidence="3" id="KW-0813">Transport</keyword>
<feature type="transmembrane region" description="Helical" evidence="8">
    <location>
        <begin position="9"/>
        <end position="34"/>
    </location>
</feature>
<feature type="domain" description="ABC transmembrane type-1" evidence="9">
    <location>
        <begin position="59"/>
        <end position="264"/>
    </location>
</feature>
<evidence type="ECO:0000256" key="7">
    <source>
        <dbReference type="ARBA" id="ARBA00023136"/>
    </source>
</evidence>
<comment type="similarity">
    <text evidence="2 8">Belongs to the binding-protein-dependent transport system permease family. CysTW subfamily.</text>
</comment>
<dbReference type="SUPFAM" id="SSF161098">
    <property type="entry name" value="MetI-like"/>
    <property type="match status" value="1"/>
</dbReference>
<evidence type="ECO:0000313" key="10">
    <source>
        <dbReference type="EMBL" id="QTA37787.1"/>
    </source>
</evidence>
<keyword evidence="4 8" id="KW-1003">Cell membrane</keyword>
<dbReference type="PANTHER" id="PTHR43470:SF3">
    <property type="entry name" value="PHOSPHATE TRANSPORT SYSTEM PERMEASE PROTEIN PSTA-RELATED"/>
    <property type="match status" value="1"/>
</dbReference>
<evidence type="ECO:0000313" key="11">
    <source>
        <dbReference type="Proteomes" id="UP000671862"/>
    </source>
</evidence>
<organism evidence="10 11">
    <name type="scientific">Thermosipho ferrireducens</name>
    <dbReference type="NCBI Taxonomy" id="2571116"/>
    <lineage>
        <taxon>Bacteria</taxon>
        <taxon>Thermotogati</taxon>
        <taxon>Thermotogota</taxon>
        <taxon>Thermotogae</taxon>
        <taxon>Thermotogales</taxon>
        <taxon>Fervidobacteriaceae</taxon>
        <taxon>Thermosipho</taxon>
    </lineage>
</organism>
<dbReference type="RefSeq" id="WP_207566509.1">
    <property type="nucleotide sequence ID" value="NZ_CP071446.1"/>
</dbReference>
<evidence type="ECO:0000259" key="9">
    <source>
        <dbReference type="PROSITE" id="PS50928"/>
    </source>
</evidence>
<evidence type="ECO:0000256" key="3">
    <source>
        <dbReference type="ARBA" id="ARBA00022448"/>
    </source>
</evidence>